<feature type="transmembrane region" description="Helical" evidence="7">
    <location>
        <begin position="254"/>
        <end position="274"/>
    </location>
</feature>
<feature type="transmembrane region" description="Helical" evidence="7">
    <location>
        <begin position="204"/>
        <end position="223"/>
    </location>
</feature>
<protein>
    <submittedName>
        <fullName evidence="9">Hydrophobe/amphiphile efflux-3 (HAE3) family transporter</fullName>
    </submittedName>
</protein>
<gene>
    <name evidence="9" type="ORF">KHC33_05070</name>
</gene>
<dbReference type="Gene3D" id="1.20.1640.10">
    <property type="entry name" value="Multidrug efflux transporter AcrB transmembrane domain"/>
    <property type="match status" value="2"/>
</dbReference>
<feature type="transmembrane region" description="Helical" evidence="7">
    <location>
        <begin position="674"/>
        <end position="694"/>
    </location>
</feature>
<evidence type="ECO:0000256" key="5">
    <source>
        <dbReference type="ARBA" id="ARBA00022989"/>
    </source>
</evidence>
<evidence type="ECO:0000256" key="2">
    <source>
        <dbReference type="ARBA" id="ARBA00010157"/>
    </source>
</evidence>
<dbReference type="NCBIfam" id="TIGR00921">
    <property type="entry name" value="2A067"/>
    <property type="match status" value="1"/>
</dbReference>
<dbReference type="KEGG" id="mrtj:KHC33_05070"/>
<comment type="subcellular location">
    <subcellularLocation>
        <location evidence="1">Cell membrane</location>
        <topology evidence="1">Multi-pass membrane protein</topology>
    </subcellularLocation>
</comment>
<sequence>MPPIFSRLADVVVDHPKVLSGCILVFMAISLLGMTMITMVSGNDTYMSPTSERGIITAHYQDTFQQNTLVLLYESGTPLSPDQLQYIDSIQDPIENLPYVSSVSQITNVIKEKTSGVLPSNRAEIDEVIQTLPESIVKQYIPSQLLSMGMITLDPGLTLDQKENAIENIRSFIASTTVPPGLTIQLTGEAAFSQEMEDELSKSMGTLIIAALILMVIVVGLLFTYVSHRFLPILIVTLGLLFTFGLMGMAHIQVGMSVVSAFPILLGLGIDYAIQFQSRLEEESRTNPLSVAVKTTIIKTGPAVLFAMLATTMGFMAMFISPVPMIQSFGLVAIIGVVVCYLTSLIGIPLFALVFGYKPKGAGKSRQSEIIDLSLSKIAEWVAKRPVPILLLVVMVAFIGIQLDPKIPINTNEQSFVPGDMPAKVTMDKVSRTIGSTDPIAILVYGSDVISLESIQWMDRFTKYQVDSHSQLTNAVSIADYVKMYNNGTIPSTKSELTGVLEQIPEETQKQFLNGRNEAIIKLYTIKLDTPQKGELRKLVEADLEFIYPPPGIKTRIVGSFELFTTLIRELVESKEAMTYLGFLLVVVFLGVVYRNINAITPIIPIVAIVGWNAVAMYLLGIDYNILTACLGSMTIGIACQYTILVMERYIEERESNDDVIESIKNSVRKIGSAILVSGLATFFGFSALILSTFPIVSNFGLSTIIAVFFSLIGAVIVMPAVLVLLDQVIHKVEKIEDDVFSHSHSHN</sequence>
<evidence type="ECO:0000259" key="8">
    <source>
        <dbReference type="PROSITE" id="PS50156"/>
    </source>
</evidence>
<feature type="domain" description="SSD" evidence="8">
    <location>
        <begin position="234"/>
        <end position="354"/>
    </location>
</feature>
<feature type="transmembrane region" description="Helical" evidence="7">
    <location>
        <begin position="21"/>
        <end position="40"/>
    </location>
</feature>
<evidence type="ECO:0000256" key="1">
    <source>
        <dbReference type="ARBA" id="ARBA00004651"/>
    </source>
</evidence>
<dbReference type="Pfam" id="PF03176">
    <property type="entry name" value="MMPL"/>
    <property type="match status" value="2"/>
</dbReference>
<keyword evidence="10" id="KW-1185">Reference proteome</keyword>
<dbReference type="Proteomes" id="UP000680656">
    <property type="component" value="Chromosome"/>
</dbReference>
<dbReference type="GeneID" id="65096532"/>
<reference evidence="9 10" key="1">
    <citation type="submission" date="2021-05" db="EMBL/GenBank/DDBJ databases">
        <title>A novel Methanospirillum isolate from a pyrite-forming mixed culture.</title>
        <authorList>
            <person name="Bunk B."/>
            <person name="Sproer C."/>
            <person name="Spring S."/>
            <person name="Pester M."/>
        </authorList>
    </citation>
    <scope>NUCLEOTIDE SEQUENCE [LARGE SCALE GENOMIC DNA]</scope>
    <source>
        <strain evidence="9 10">J.3.6.1-F.2.7.3</strain>
    </source>
</reference>
<evidence type="ECO:0000313" key="10">
    <source>
        <dbReference type="Proteomes" id="UP000680656"/>
    </source>
</evidence>
<dbReference type="GO" id="GO:0005886">
    <property type="term" value="C:plasma membrane"/>
    <property type="evidence" value="ECO:0007669"/>
    <property type="project" value="UniProtKB-SubCell"/>
</dbReference>
<feature type="transmembrane region" description="Helical" evidence="7">
    <location>
        <begin position="700"/>
        <end position="726"/>
    </location>
</feature>
<dbReference type="PANTHER" id="PTHR33406:SF6">
    <property type="entry name" value="MEMBRANE PROTEIN YDGH-RELATED"/>
    <property type="match status" value="1"/>
</dbReference>
<feature type="transmembrane region" description="Helical" evidence="7">
    <location>
        <begin position="230"/>
        <end position="248"/>
    </location>
</feature>
<feature type="transmembrane region" description="Helical" evidence="7">
    <location>
        <begin position="626"/>
        <end position="647"/>
    </location>
</feature>
<keyword evidence="5 7" id="KW-1133">Transmembrane helix</keyword>
<evidence type="ECO:0000256" key="4">
    <source>
        <dbReference type="ARBA" id="ARBA00022692"/>
    </source>
</evidence>
<dbReference type="EMBL" id="CP075546">
    <property type="protein sequence ID" value="QVV89872.1"/>
    <property type="molecule type" value="Genomic_DNA"/>
</dbReference>
<name>A0A8E7AY32_9EURY</name>
<accession>A0A8E7AY32</accession>
<dbReference type="InterPro" id="IPR000731">
    <property type="entry name" value="SSD"/>
</dbReference>
<evidence type="ECO:0000256" key="7">
    <source>
        <dbReference type="SAM" id="Phobius"/>
    </source>
</evidence>
<dbReference type="PROSITE" id="PS50156">
    <property type="entry name" value="SSD"/>
    <property type="match status" value="2"/>
</dbReference>
<keyword evidence="4 7" id="KW-0812">Transmembrane</keyword>
<proteinExistence type="inferred from homology"/>
<dbReference type="InterPro" id="IPR050545">
    <property type="entry name" value="Mycobact_MmpL"/>
</dbReference>
<dbReference type="InterPro" id="IPR004869">
    <property type="entry name" value="MMPL_dom"/>
</dbReference>
<feature type="transmembrane region" description="Helical" evidence="7">
    <location>
        <begin position="387"/>
        <end position="403"/>
    </location>
</feature>
<dbReference type="RefSeq" id="WP_214420653.1">
    <property type="nucleotide sequence ID" value="NZ_CP075546.1"/>
</dbReference>
<feature type="transmembrane region" description="Helical" evidence="7">
    <location>
        <begin position="329"/>
        <end position="357"/>
    </location>
</feature>
<dbReference type="AlphaFoldDB" id="A0A8E7AY32"/>
<keyword evidence="3" id="KW-1003">Cell membrane</keyword>
<feature type="domain" description="SSD" evidence="8">
    <location>
        <begin position="586"/>
        <end position="725"/>
    </location>
</feature>
<feature type="transmembrane region" description="Helical" evidence="7">
    <location>
        <begin position="303"/>
        <end position="323"/>
    </location>
</feature>
<evidence type="ECO:0000313" key="9">
    <source>
        <dbReference type="EMBL" id="QVV89872.1"/>
    </source>
</evidence>
<dbReference type="SUPFAM" id="SSF82866">
    <property type="entry name" value="Multidrug efflux transporter AcrB transmembrane domain"/>
    <property type="match status" value="2"/>
</dbReference>
<keyword evidence="6 7" id="KW-0472">Membrane</keyword>
<evidence type="ECO:0000256" key="6">
    <source>
        <dbReference type="ARBA" id="ARBA00023136"/>
    </source>
</evidence>
<feature type="transmembrane region" description="Helical" evidence="7">
    <location>
        <begin position="601"/>
        <end position="620"/>
    </location>
</feature>
<evidence type="ECO:0000256" key="3">
    <source>
        <dbReference type="ARBA" id="ARBA00022475"/>
    </source>
</evidence>
<dbReference type="PANTHER" id="PTHR33406">
    <property type="entry name" value="MEMBRANE PROTEIN MJ1562-RELATED"/>
    <property type="match status" value="1"/>
</dbReference>
<comment type="similarity">
    <text evidence="2">Belongs to the resistance-nodulation-cell division (RND) (TC 2.A.6) family. MmpL subfamily.</text>
</comment>
<feature type="transmembrane region" description="Helical" evidence="7">
    <location>
        <begin position="577"/>
        <end position="594"/>
    </location>
</feature>
<organism evidence="9 10">
    <name type="scientific">Methanospirillum purgamenti</name>
    <dbReference type="NCBI Taxonomy" id="2834276"/>
    <lineage>
        <taxon>Archaea</taxon>
        <taxon>Methanobacteriati</taxon>
        <taxon>Methanobacteriota</taxon>
        <taxon>Stenosarchaea group</taxon>
        <taxon>Methanomicrobia</taxon>
        <taxon>Methanomicrobiales</taxon>
        <taxon>Methanospirillaceae</taxon>
        <taxon>Methanospirillum</taxon>
    </lineage>
</organism>